<organism evidence="2 3">
    <name type="scientific">Streptosporangium saharense</name>
    <dbReference type="NCBI Taxonomy" id="1706840"/>
    <lineage>
        <taxon>Bacteria</taxon>
        <taxon>Bacillati</taxon>
        <taxon>Actinomycetota</taxon>
        <taxon>Actinomycetes</taxon>
        <taxon>Streptosporangiales</taxon>
        <taxon>Streptosporangiaceae</taxon>
        <taxon>Streptosporangium</taxon>
    </lineage>
</organism>
<dbReference type="Proteomes" id="UP000552644">
    <property type="component" value="Unassembled WGS sequence"/>
</dbReference>
<protein>
    <submittedName>
        <fullName evidence="2">Uncharacterized protein</fullName>
    </submittedName>
</protein>
<evidence type="ECO:0000313" key="3">
    <source>
        <dbReference type="Proteomes" id="UP000552644"/>
    </source>
</evidence>
<gene>
    <name evidence="2" type="ORF">FHS44_007445</name>
</gene>
<feature type="region of interest" description="Disordered" evidence="1">
    <location>
        <begin position="81"/>
        <end position="103"/>
    </location>
</feature>
<reference evidence="2 3" key="1">
    <citation type="submission" date="2020-08" db="EMBL/GenBank/DDBJ databases">
        <title>Genomic Encyclopedia of Type Strains, Phase III (KMG-III): the genomes of soil and plant-associated and newly described type strains.</title>
        <authorList>
            <person name="Whitman W."/>
        </authorList>
    </citation>
    <scope>NUCLEOTIDE SEQUENCE [LARGE SCALE GENOMIC DNA]</scope>
    <source>
        <strain evidence="2 3">CECT 8840</strain>
    </source>
</reference>
<proteinExistence type="predicted"/>
<accession>A0A7W7VRN3</accession>
<keyword evidence="3" id="KW-1185">Reference proteome</keyword>
<sequence length="103" mass="11226">MILALLARDFPGVEELRRQVSSVIVARNCGCGCATVDFRIGEEPPTPGKELISSAYVRGRNDGVLLFVKDGRLLSLEIYSSDGDPAPLPQVKDLVLDPPDTWE</sequence>
<dbReference type="AlphaFoldDB" id="A0A7W7VRN3"/>
<evidence type="ECO:0000256" key="1">
    <source>
        <dbReference type="SAM" id="MobiDB-lite"/>
    </source>
</evidence>
<dbReference type="RefSeq" id="WP_184724254.1">
    <property type="nucleotide sequence ID" value="NZ_JACHJP010000013.1"/>
</dbReference>
<dbReference type="EMBL" id="JACHJP010000013">
    <property type="protein sequence ID" value="MBB4920296.1"/>
    <property type="molecule type" value="Genomic_DNA"/>
</dbReference>
<name>A0A7W7VRN3_9ACTN</name>
<comment type="caution">
    <text evidence="2">The sequence shown here is derived from an EMBL/GenBank/DDBJ whole genome shotgun (WGS) entry which is preliminary data.</text>
</comment>
<evidence type="ECO:0000313" key="2">
    <source>
        <dbReference type="EMBL" id="MBB4920296.1"/>
    </source>
</evidence>